<evidence type="ECO:0000259" key="9">
    <source>
        <dbReference type="PROSITE" id="PS50885"/>
    </source>
</evidence>
<gene>
    <name evidence="10" type="ORF">LCGC14_0483630</name>
</gene>
<evidence type="ECO:0000256" key="1">
    <source>
        <dbReference type="ARBA" id="ARBA00004141"/>
    </source>
</evidence>
<evidence type="ECO:0008006" key="11">
    <source>
        <dbReference type="Google" id="ProtNLM"/>
    </source>
</evidence>
<dbReference type="InterPro" id="IPR004089">
    <property type="entry name" value="MCPsignal_dom"/>
</dbReference>
<feature type="domain" description="Methyl-accepting transducer" evidence="8">
    <location>
        <begin position="403"/>
        <end position="639"/>
    </location>
</feature>
<protein>
    <recommendedName>
        <fullName evidence="11">Methyl-accepting chemotaxis protein</fullName>
    </recommendedName>
</protein>
<keyword evidence="2 7" id="KW-0812">Transmembrane</keyword>
<evidence type="ECO:0000256" key="3">
    <source>
        <dbReference type="ARBA" id="ARBA00022989"/>
    </source>
</evidence>
<comment type="subcellular location">
    <subcellularLocation>
        <location evidence="1">Membrane</location>
        <topology evidence="1">Multi-pass membrane protein</topology>
    </subcellularLocation>
</comment>
<sequence>MKRFLRAGIVLMDQLSFGMKFGLIIVLFFLPLLWMNYGQVSEAYGEWSDASHLHQGTQAVGAVLKLQRELHLLRDLTAVRVQISESGAQADIRSRIAAARQSAQNRLAELAWTPDTREQRAAFEAAHRELQEGLDRIGNLDGASPQAGLARQLADQGDMLLVSVSSMLGLTRDDSIGVRQVGELVENVTSEVLSMMTGIRSISASALGQGYLNASDNVRLEGLITELTRYAEEFGVRLQALLESTGNHEEFMLVGKTSTESLSQAVDLADRHLLSVSSLTTSWTEFFDEISQLADHTYALNDQSIVLLERQLSERMTETRQRMLLLIVVQLCVLALILYLYGAFYVSTRSGIADLGGSLDRVAAGDMTASVNVISKDELGTLGHTFNTAMRQIHGLIRQVGQSVAEVDEQSLRVRTISSESSASVATQRDKLDLIATAMTELSATAQEVARSATFAADSASNASAETSRGRALVANQVASIDKLACELDDSMLVVHQLSVDSKAISYVLDVIMTIAEQTNLLALNAAIEAARAGEQGRGFAVVADEVRTLARRTQQSTTEIEQMIHRLQAGVEAAVKAMSESHRIAKGAAEQADEVQKALDAILHAVKVIDDQSQQIAAAAEQQTAVAVDIDSNLLEISHVGEQSARGASQAEQASNEMQRLVRGLQTSISAFKT</sequence>
<comment type="caution">
    <text evidence="10">The sequence shown here is derived from an EMBL/GenBank/DDBJ whole genome shotgun (WGS) entry which is preliminary data.</text>
</comment>
<accession>A0A0F9SS03</accession>
<dbReference type="InterPro" id="IPR004090">
    <property type="entry name" value="Chemotax_Me-accpt_rcpt"/>
</dbReference>
<dbReference type="SMART" id="SM00304">
    <property type="entry name" value="HAMP"/>
    <property type="match status" value="1"/>
</dbReference>
<evidence type="ECO:0000256" key="2">
    <source>
        <dbReference type="ARBA" id="ARBA00022692"/>
    </source>
</evidence>
<dbReference type="GO" id="GO:0006935">
    <property type="term" value="P:chemotaxis"/>
    <property type="evidence" value="ECO:0007669"/>
    <property type="project" value="InterPro"/>
</dbReference>
<feature type="transmembrane region" description="Helical" evidence="7">
    <location>
        <begin position="323"/>
        <end position="344"/>
    </location>
</feature>
<reference evidence="10" key="1">
    <citation type="journal article" date="2015" name="Nature">
        <title>Complex archaea that bridge the gap between prokaryotes and eukaryotes.</title>
        <authorList>
            <person name="Spang A."/>
            <person name="Saw J.H."/>
            <person name="Jorgensen S.L."/>
            <person name="Zaremba-Niedzwiedzka K."/>
            <person name="Martijn J."/>
            <person name="Lind A.E."/>
            <person name="van Eijk R."/>
            <person name="Schleper C."/>
            <person name="Guy L."/>
            <person name="Ettema T.J."/>
        </authorList>
    </citation>
    <scope>NUCLEOTIDE SEQUENCE</scope>
</reference>
<evidence type="ECO:0000256" key="7">
    <source>
        <dbReference type="SAM" id="Phobius"/>
    </source>
</evidence>
<proteinExistence type="inferred from homology"/>
<dbReference type="PANTHER" id="PTHR32089">
    <property type="entry name" value="METHYL-ACCEPTING CHEMOTAXIS PROTEIN MCPB"/>
    <property type="match status" value="1"/>
</dbReference>
<dbReference type="SMART" id="SM00283">
    <property type="entry name" value="MA"/>
    <property type="match status" value="1"/>
</dbReference>
<dbReference type="GO" id="GO:0007165">
    <property type="term" value="P:signal transduction"/>
    <property type="evidence" value="ECO:0007669"/>
    <property type="project" value="UniProtKB-KW"/>
</dbReference>
<dbReference type="Pfam" id="PF00672">
    <property type="entry name" value="HAMP"/>
    <property type="match status" value="1"/>
</dbReference>
<name>A0A0F9SS03_9ZZZZ</name>
<dbReference type="GO" id="GO:0016020">
    <property type="term" value="C:membrane"/>
    <property type="evidence" value="ECO:0007669"/>
    <property type="project" value="UniProtKB-SubCell"/>
</dbReference>
<evidence type="ECO:0000259" key="8">
    <source>
        <dbReference type="PROSITE" id="PS50111"/>
    </source>
</evidence>
<dbReference type="CDD" id="cd06225">
    <property type="entry name" value="HAMP"/>
    <property type="match status" value="1"/>
</dbReference>
<feature type="transmembrane region" description="Helical" evidence="7">
    <location>
        <begin position="15"/>
        <end position="34"/>
    </location>
</feature>
<dbReference type="AlphaFoldDB" id="A0A0F9SS03"/>
<keyword evidence="3 7" id="KW-1133">Transmembrane helix</keyword>
<evidence type="ECO:0000256" key="5">
    <source>
        <dbReference type="ARBA" id="ARBA00023224"/>
    </source>
</evidence>
<dbReference type="FunFam" id="1.10.287.950:FF:000001">
    <property type="entry name" value="Methyl-accepting chemotaxis sensory transducer"/>
    <property type="match status" value="1"/>
</dbReference>
<feature type="domain" description="HAMP" evidence="9">
    <location>
        <begin position="352"/>
        <end position="398"/>
    </location>
</feature>
<dbReference type="PROSITE" id="PS50111">
    <property type="entry name" value="CHEMOTAXIS_TRANSDUC_2"/>
    <property type="match status" value="1"/>
</dbReference>
<organism evidence="10">
    <name type="scientific">marine sediment metagenome</name>
    <dbReference type="NCBI Taxonomy" id="412755"/>
    <lineage>
        <taxon>unclassified sequences</taxon>
        <taxon>metagenomes</taxon>
        <taxon>ecological metagenomes</taxon>
    </lineage>
</organism>
<dbReference type="EMBL" id="LAZR01000530">
    <property type="protein sequence ID" value="KKN65262.1"/>
    <property type="molecule type" value="Genomic_DNA"/>
</dbReference>
<evidence type="ECO:0000256" key="6">
    <source>
        <dbReference type="ARBA" id="ARBA00029447"/>
    </source>
</evidence>
<keyword evidence="4 7" id="KW-0472">Membrane</keyword>
<dbReference type="GO" id="GO:0004888">
    <property type="term" value="F:transmembrane signaling receptor activity"/>
    <property type="evidence" value="ECO:0007669"/>
    <property type="project" value="InterPro"/>
</dbReference>
<dbReference type="Gene3D" id="1.10.287.950">
    <property type="entry name" value="Methyl-accepting chemotaxis protein"/>
    <property type="match status" value="1"/>
</dbReference>
<evidence type="ECO:0000256" key="4">
    <source>
        <dbReference type="ARBA" id="ARBA00023136"/>
    </source>
</evidence>
<dbReference type="PANTHER" id="PTHR32089:SF119">
    <property type="entry name" value="METHYL-ACCEPTING CHEMOTAXIS PROTEIN CTPL"/>
    <property type="match status" value="1"/>
</dbReference>
<dbReference type="SUPFAM" id="SSF58104">
    <property type="entry name" value="Methyl-accepting chemotaxis protein (MCP) signaling domain"/>
    <property type="match status" value="1"/>
</dbReference>
<dbReference type="PRINTS" id="PR00260">
    <property type="entry name" value="CHEMTRNSDUCR"/>
</dbReference>
<dbReference type="InterPro" id="IPR003660">
    <property type="entry name" value="HAMP_dom"/>
</dbReference>
<dbReference type="Pfam" id="PF00015">
    <property type="entry name" value="MCPsignal"/>
    <property type="match status" value="1"/>
</dbReference>
<keyword evidence="5" id="KW-0807">Transducer</keyword>
<dbReference type="PROSITE" id="PS50885">
    <property type="entry name" value="HAMP"/>
    <property type="match status" value="1"/>
</dbReference>
<comment type="similarity">
    <text evidence="6">Belongs to the methyl-accepting chemotaxis (MCP) protein family.</text>
</comment>
<evidence type="ECO:0000313" key="10">
    <source>
        <dbReference type="EMBL" id="KKN65262.1"/>
    </source>
</evidence>